<dbReference type="GO" id="GO:0005886">
    <property type="term" value="C:plasma membrane"/>
    <property type="evidence" value="ECO:0007669"/>
    <property type="project" value="TreeGrafter"/>
</dbReference>
<feature type="region of interest" description="Disordered" evidence="7">
    <location>
        <begin position="1"/>
        <end position="29"/>
    </location>
</feature>
<dbReference type="InterPro" id="IPR022257">
    <property type="entry name" value="PHM7_ext"/>
</dbReference>
<dbReference type="Pfam" id="PF02714">
    <property type="entry name" value="RSN1_7TM"/>
    <property type="match status" value="1"/>
</dbReference>
<feature type="compositionally biased region" description="Low complexity" evidence="7">
    <location>
        <begin position="12"/>
        <end position="29"/>
    </location>
</feature>
<dbReference type="Pfam" id="PF12621">
    <property type="entry name" value="PHM7_ext"/>
    <property type="match status" value="1"/>
</dbReference>
<feature type="transmembrane region" description="Helical" evidence="8">
    <location>
        <begin position="596"/>
        <end position="618"/>
    </location>
</feature>
<sequence length="853" mass="96453">MSFDPNNDPNIGSSRGNASSASSEIASGLTGEGGSSGTALMMTLLPAFIYATFWFGLFLIFRRTQRRWYAPRTHLPDIQEHQRSPELPSGWVNWLGTFLKIEDNHVLHRSSLDGYLLLRFLRVLCGICAFGCLITWPILLPIHATGGNGNTQLDLLSFSNVANPTRYYANAVVALVFFTFVFYVITRESLYYATLRQAYLNSPVYASRLSSRTVLFMSVPDAYKDEGRLRQTFGETITRIWVTSDCDRLEKLVNERDKLAFNLEAAETKLIRQANQARQKASRYGDLVLDTCQDCESGEPIWPPGVKRPTHRRRLLFGEKVDSIRWYRERLAEVIKEVQILQAEHQRGDAKQLSAMFVEFGSQSEAQIALQTLSHHQPFHMTPRFIGVAPDDLVWSALNLSWRQRMIRKFAVQGILAATVIFWSFPAAIVGTISNITYLSKILPFLKFILELPDFVKGAIEGLLPSAALVALMSLVPIICRICARRAGVPSQAQVELFTQNAHFVFQVVQVFLVTTLTSAASAATAQIIKNPLSVKDLLAENLPKATNFYISYFLLQGLSMSSMALVQIVSALVFKFVTTFFAYSPRRLFQRWAELGSLSWGNVFPVFTNMGVIALTYSCISPLILGFAFIGVYLVYQAYRYNFLFVYDIKIDTKGLVYPRALQHLLTGIYLAEVCMIGLFAIKAAIGPVVIMALYTILTILAHISLNEALAPLNTFLPRSLDAEEEILLEKEDVVAEINEQRRSRATAILSWFFPDLRQDYAALRRKIRKNLTAVEYTEEELRTAYFEPCVGSPPPTLWIPRDKWGFSRHEVRETDPTINITDEGAHLDAKNKIVWDKYDPALPLREPRKLY</sequence>
<feature type="domain" description="CSC1/OSCA1-like 7TM region" evidence="9">
    <location>
        <begin position="408"/>
        <end position="681"/>
    </location>
</feature>
<feature type="transmembrane region" description="Helical" evidence="8">
    <location>
        <begin position="410"/>
        <end position="439"/>
    </location>
</feature>
<dbReference type="HOGENOM" id="CLU_002458_2_1_1"/>
<feature type="transmembrane region" description="Helical" evidence="8">
    <location>
        <begin position="504"/>
        <end position="529"/>
    </location>
</feature>
<accession>S7ZW87</accession>
<feature type="transmembrane region" description="Helical" evidence="8">
    <location>
        <begin position="39"/>
        <end position="61"/>
    </location>
</feature>
<evidence type="ECO:0000256" key="7">
    <source>
        <dbReference type="SAM" id="MobiDB-lite"/>
    </source>
</evidence>
<keyword evidence="14" id="KW-1185">Reference proteome</keyword>
<evidence type="ECO:0000256" key="8">
    <source>
        <dbReference type="SAM" id="Phobius"/>
    </source>
</evidence>
<dbReference type="Proteomes" id="UP000019376">
    <property type="component" value="Unassembled WGS sequence"/>
</dbReference>
<dbReference type="AlphaFoldDB" id="S7ZW87"/>
<feature type="transmembrane region" description="Helical" evidence="8">
    <location>
        <begin position="459"/>
        <end position="484"/>
    </location>
</feature>
<comment type="subcellular location">
    <subcellularLocation>
        <location evidence="1">Membrane</location>
        <topology evidence="1">Multi-pass membrane protein</topology>
    </subcellularLocation>
</comment>
<evidence type="ECO:0000256" key="4">
    <source>
        <dbReference type="ARBA" id="ARBA00022692"/>
    </source>
</evidence>
<dbReference type="GO" id="GO:0005227">
    <property type="term" value="F:calcium-activated cation channel activity"/>
    <property type="evidence" value="ECO:0007669"/>
    <property type="project" value="InterPro"/>
</dbReference>
<dbReference type="eggNOG" id="KOG1134">
    <property type="taxonomic scope" value="Eukaryota"/>
</dbReference>
<dbReference type="InterPro" id="IPR027815">
    <property type="entry name" value="CSC1/OSCA1-like_cyt"/>
</dbReference>
<dbReference type="OrthoDB" id="1076608at2759"/>
<feature type="transmembrane region" description="Helical" evidence="8">
    <location>
        <begin position="624"/>
        <end position="642"/>
    </location>
</feature>
<feature type="transmembrane region" description="Helical" evidence="8">
    <location>
        <begin position="689"/>
        <end position="707"/>
    </location>
</feature>
<feature type="domain" description="CSC1/OSCA1-like cytosolic" evidence="12">
    <location>
        <begin position="211"/>
        <end position="396"/>
    </location>
</feature>
<organism evidence="13 14">
    <name type="scientific">Penicillium oxalicum (strain 114-2 / CGMCC 5302)</name>
    <name type="common">Penicillium decumbens</name>
    <dbReference type="NCBI Taxonomy" id="933388"/>
    <lineage>
        <taxon>Eukaryota</taxon>
        <taxon>Fungi</taxon>
        <taxon>Dikarya</taxon>
        <taxon>Ascomycota</taxon>
        <taxon>Pezizomycotina</taxon>
        <taxon>Eurotiomycetes</taxon>
        <taxon>Eurotiomycetidae</taxon>
        <taxon>Eurotiales</taxon>
        <taxon>Aspergillaceae</taxon>
        <taxon>Penicillium</taxon>
    </lineage>
</organism>
<comment type="similarity">
    <text evidence="2">Belongs to the CSC1 (TC 1.A.17) family.</text>
</comment>
<feature type="transmembrane region" description="Helical" evidence="8">
    <location>
        <begin position="549"/>
        <end position="575"/>
    </location>
</feature>
<evidence type="ECO:0000256" key="1">
    <source>
        <dbReference type="ARBA" id="ARBA00004141"/>
    </source>
</evidence>
<dbReference type="PhylomeDB" id="S7ZW87"/>
<feature type="transmembrane region" description="Helical" evidence="8">
    <location>
        <begin position="116"/>
        <end position="139"/>
    </location>
</feature>
<dbReference type="InterPro" id="IPR045122">
    <property type="entry name" value="Csc1-like"/>
</dbReference>
<keyword evidence="6 8" id="KW-0472">Membrane</keyword>
<keyword evidence="4 8" id="KW-0812">Transmembrane</keyword>
<dbReference type="PANTHER" id="PTHR13018:SF53">
    <property type="entry name" value="DUF221 DOMAIN PROTEIN"/>
    <property type="match status" value="1"/>
</dbReference>
<evidence type="ECO:0000313" key="13">
    <source>
        <dbReference type="EMBL" id="EPS35005.1"/>
    </source>
</evidence>
<evidence type="ECO:0000256" key="6">
    <source>
        <dbReference type="ARBA" id="ARBA00023136"/>
    </source>
</evidence>
<dbReference type="InterPro" id="IPR032880">
    <property type="entry name" value="CSC1/OSCA1-like_N"/>
</dbReference>
<dbReference type="EMBL" id="KB644415">
    <property type="protein sequence ID" value="EPS35005.1"/>
    <property type="molecule type" value="Genomic_DNA"/>
</dbReference>
<keyword evidence="3" id="KW-0813">Transport</keyword>
<evidence type="ECO:0000313" key="14">
    <source>
        <dbReference type="Proteomes" id="UP000019376"/>
    </source>
</evidence>
<feature type="transmembrane region" description="Helical" evidence="8">
    <location>
        <begin position="167"/>
        <end position="186"/>
    </location>
</feature>
<keyword evidence="5 8" id="KW-1133">Transmembrane helix</keyword>
<dbReference type="Pfam" id="PF14703">
    <property type="entry name" value="PHM7_cyt"/>
    <property type="match status" value="1"/>
</dbReference>
<evidence type="ECO:0000259" key="10">
    <source>
        <dbReference type="Pfam" id="PF12621"/>
    </source>
</evidence>
<feature type="domain" description="10TM putative phosphate transporter extracellular tail" evidence="10">
    <location>
        <begin position="753"/>
        <end position="842"/>
    </location>
</feature>
<dbReference type="PANTHER" id="PTHR13018">
    <property type="entry name" value="PROBABLE MEMBRANE PROTEIN DUF221-RELATED"/>
    <property type="match status" value="1"/>
</dbReference>
<feature type="compositionally biased region" description="Polar residues" evidence="7">
    <location>
        <begin position="1"/>
        <end position="11"/>
    </location>
</feature>
<reference evidence="13 14" key="1">
    <citation type="journal article" date="2013" name="PLoS ONE">
        <title>Genomic and secretomic analyses reveal unique features of the lignocellulolytic enzyme system of Penicillium decumbens.</title>
        <authorList>
            <person name="Liu G."/>
            <person name="Zhang L."/>
            <person name="Wei X."/>
            <person name="Zou G."/>
            <person name="Qin Y."/>
            <person name="Ma L."/>
            <person name="Li J."/>
            <person name="Zheng H."/>
            <person name="Wang S."/>
            <person name="Wang C."/>
            <person name="Xun L."/>
            <person name="Zhao G.-P."/>
            <person name="Zhou Z."/>
            <person name="Qu Y."/>
        </authorList>
    </citation>
    <scope>NUCLEOTIDE SEQUENCE [LARGE SCALE GENOMIC DNA]</scope>
    <source>
        <strain evidence="14">114-2 / CGMCC 5302</strain>
    </source>
</reference>
<evidence type="ECO:0000259" key="12">
    <source>
        <dbReference type="Pfam" id="PF14703"/>
    </source>
</evidence>
<gene>
    <name evidence="13" type="ORF">PDE_09970</name>
</gene>
<evidence type="ECO:0008006" key="15">
    <source>
        <dbReference type="Google" id="ProtNLM"/>
    </source>
</evidence>
<feature type="domain" description="CSC1/OSCA1-like N-terminal transmembrane" evidence="11">
    <location>
        <begin position="40"/>
        <end position="188"/>
    </location>
</feature>
<dbReference type="Pfam" id="PF13967">
    <property type="entry name" value="RSN1_TM"/>
    <property type="match status" value="1"/>
</dbReference>
<evidence type="ECO:0000256" key="3">
    <source>
        <dbReference type="ARBA" id="ARBA00022448"/>
    </source>
</evidence>
<evidence type="ECO:0000256" key="5">
    <source>
        <dbReference type="ARBA" id="ARBA00022989"/>
    </source>
</evidence>
<name>S7ZW87_PENO1</name>
<evidence type="ECO:0000259" key="11">
    <source>
        <dbReference type="Pfam" id="PF13967"/>
    </source>
</evidence>
<proteinExistence type="inferred from homology"/>
<dbReference type="InterPro" id="IPR003864">
    <property type="entry name" value="CSC1/OSCA1-like_7TM"/>
</dbReference>
<protein>
    <recommendedName>
        <fullName evidence="15">DUF221 domain protein</fullName>
    </recommendedName>
</protein>
<evidence type="ECO:0000256" key="2">
    <source>
        <dbReference type="ARBA" id="ARBA00007779"/>
    </source>
</evidence>
<evidence type="ECO:0000259" key="9">
    <source>
        <dbReference type="Pfam" id="PF02714"/>
    </source>
</evidence>